<dbReference type="RefSeq" id="WP_377126109.1">
    <property type="nucleotide sequence ID" value="NZ_JBHRSD010000029.1"/>
</dbReference>
<protein>
    <submittedName>
        <fullName evidence="2">HDOD domain-containing protein</fullName>
    </submittedName>
</protein>
<dbReference type="Proteomes" id="UP001595453">
    <property type="component" value="Unassembled WGS sequence"/>
</dbReference>
<evidence type="ECO:0000313" key="3">
    <source>
        <dbReference type="Proteomes" id="UP001595453"/>
    </source>
</evidence>
<accession>A0ABV7CMX2</accession>
<reference evidence="3" key="1">
    <citation type="journal article" date="2019" name="Int. J. Syst. Evol. Microbiol.">
        <title>The Global Catalogue of Microorganisms (GCM) 10K type strain sequencing project: providing services to taxonomists for standard genome sequencing and annotation.</title>
        <authorList>
            <consortium name="The Broad Institute Genomics Platform"/>
            <consortium name="The Broad Institute Genome Sequencing Center for Infectious Disease"/>
            <person name="Wu L."/>
            <person name="Ma J."/>
        </authorList>
    </citation>
    <scope>NUCLEOTIDE SEQUENCE [LARGE SCALE GENOMIC DNA]</scope>
    <source>
        <strain evidence="3">KCTC 42730</strain>
    </source>
</reference>
<name>A0ABV7CMX2_9GAMM</name>
<dbReference type="PROSITE" id="PS51833">
    <property type="entry name" value="HDOD"/>
    <property type="match status" value="1"/>
</dbReference>
<dbReference type="SUPFAM" id="SSF109604">
    <property type="entry name" value="HD-domain/PDEase-like"/>
    <property type="match status" value="1"/>
</dbReference>
<dbReference type="EMBL" id="JBHRSD010000029">
    <property type="protein sequence ID" value="MFC3033878.1"/>
    <property type="molecule type" value="Genomic_DNA"/>
</dbReference>
<dbReference type="PANTHER" id="PTHR33525:SF6">
    <property type="entry name" value="HDOD DOMAIN-CONTAINING PROTEIN"/>
    <property type="match status" value="1"/>
</dbReference>
<comment type="caution">
    <text evidence="2">The sequence shown here is derived from an EMBL/GenBank/DDBJ whole genome shotgun (WGS) entry which is preliminary data.</text>
</comment>
<dbReference type="Pfam" id="PF08668">
    <property type="entry name" value="HDOD"/>
    <property type="match status" value="1"/>
</dbReference>
<organism evidence="2 3">
    <name type="scientific">Pseudoalteromonas fenneropenaei</name>
    <dbReference type="NCBI Taxonomy" id="1737459"/>
    <lineage>
        <taxon>Bacteria</taxon>
        <taxon>Pseudomonadati</taxon>
        <taxon>Pseudomonadota</taxon>
        <taxon>Gammaproteobacteria</taxon>
        <taxon>Alteromonadales</taxon>
        <taxon>Pseudoalteromonadaceae</taxon>
        <taxon>Pseudoalteromonas</taxon>
    </lineage>
</organism>
<dbReference type="InterPro" id="IPR052340">
    <property type="entry name" value="RNase_Y/CdgJ"/>
</dbReference>
<dbReference type="PANTHER" id="PTHR33525">
    <property type="match status" value="1"/>
</dbReference>
<evidence type="ECO:0000259" key="1">
    <source>
        <dbReference type="PROSITE" id="PS51833"/>
    </source>
</evidence>
<feature type="domain" description="HDOD" evidence="1">
    <location>
        <begin position="18"/>
        <end position="213"/>
    </location>
</feature>
<keyword evidence="3" id="KW-1185">Reference proteome</keyword>
<gene>
    <name evidence="2" type="ORF">ACFOEE_15270</name>
</gene>
<evidence type="ECO:0000313" key="2">
    <source>
        <dbReference type="EMBL" id="MFC3033878.1"/>
    </source>
</evidence>
<dbReference type="Gene3D" id="1.10.3210.10">
    <property type="entry name" value="Hypothetical protein af1432"/>
    <property type="match status" value="1"/>
</dbReference>
<sequence>MIDIDDRILSDVKHGFNIPPKPELLSALQTELKSPEPDLNQVAKLIASDVATAAAVLKVINSPSYGLARTITDIRQAVMFLGLSSIAKLVTGFLIKQAFDQKKCCIKLERFWDTASDIANVATLIGQKLKSKVPIENLHLLGLFHDAGIPAMALNYPDYIKVLSAANRNYDTLLVAHEEMHYRTNHAVVGYYLASQWHLPKATCQLILRHHDATLFEETMEQEHLLTFAALKMAENIVHSHKRFVAAPDWPFMKAQVLLALELDEDDYQDIKDDAEELLMV</sequence>
<proteinExistence type="predicted"/>
<dbReference type="InterPro" id="IPR013976">
    <property type="entry name" value="HDOD"/>
</dbReference>